<protein>
    <recommendedName>
        <fullName evidence="4 5">Pyrroline-5-carboxylate reductase</fullName>
        <shortName evidence="4">P5C reductase</shortName>
        <shortName evidence="4">P5CR</shortName>
        <ecNumber evidence="4 5">1.5.1.2</ecNumber>
    </recommendedName>
    <alternativeName>
        <fullName evidence="4">PCA reductase</fullName>
    </alternativeName>
</protein>
<dbReference type="Pfam" id="PF03807">
    <property type="entry name" value="F420_oxidored"/>
    <property type="match status" value="1"/>
</dbReference>
<dbReference type="PANTHER" id="PTHR11645:SF0">
    <property type="entry name" value="PYRROLINE-5-CARBOXYLATE REDUCTASE 3"/>
    <property type="match status" value="1"/>
</dbReference>
<gene>
    <name evidence="8" type="primary">proC_2</name>
    <name evidence="4" type="synonym">proC</name>
    <name evidence="8" type="ORF">GCM10007923_37420</name>
</gene>
<keyword evidence="4" id="KW-0641">Proline biosynthesis</keyword>
<proteinExistence type="inferred from homology"/>
<keyword evidence="2 4" id="KW-0521">NADP</keyword>
<comment type="function">
    <text evidence="4">Catalyzes the reduction of 1-pyrroline-5-carboxylate (PCA) to L-proline.</text>
</comment>
<evidence type="ECO:0000256" key="2">
    <source>
        <dbReference type="ARBA" id="ARBA00022857"/>
    </source>
</evidence>
<comment type="similarity">
    <text evidence="1 4">Belongs to the pyrroline-5-carboxylate reductase family.</text>
</comment>
<evidence type="ECO:0000313" key="8">
    <source>
        <dbReference type="EMBL" id="GLR52528.1"/>
    </source>
</evidence>
<feature type="domain" description="Pyrroline-5-carboxylate reductase dimerisation" evidence="7">
    <location>
        <begin position="167"/>
        <end position="272"/>
    </location>
</feature>
<reference evidence="9" key="1">
    <citation type="journal article" date="2019" name="Int. J. Syst. Evol. Microbiol.">
        <title>The Global Catalogue of Microorganisms (GCM) 10K type strain sequencing project: providing services to taxonomists for standard genome sequencing and annotation.</title>
        <authorList>
            <consortium name="The Broad Institute Genomics Platform"/>
            <consortium name="The Broad Institute Genome Sequencing Center for Infectious Disease"/>
            <person name="Wu L."/>
            <person name="Ma J."/>
        </authorList>
    </citation>
    <scope>NUCLEOTIDE SEQUENCE [LARGE SCALE GENOMIC DNA]</scope>
    <source>
        <strain evidence="9">NBRC 102122</strain>
    </source>
</reference>
<comment type="catalytic activity">
    <reaction evidence="4">
        <text>L-proline + NAD(+) = (S)-1-pyrroline-5-carboxylate + NADH + 2 H(+)</text>
        <dbReference type="Rhea" id="RHEA:14105"/>
        <dbReference type="ChEBI" id="CHEBI:15378"/>
        <dbReference type="ChEBI" id="CHEBI:17388"/>
        <dbReference type="ChEBI" id="CHEBI:57540"/>
        <dbReference type="ChEBI" id="CHEBI:57945"/>
        <dbReference type="ChEBI" id="CHEBI:60039"/>
        <dbReference type="EC" id="1.5.1.2"/>
    </reaction>
</comment>
<dbReference type="PIRSF" id="PIRSF000193">
    <property type="entry name" value="Pyrrol-5-carb_rd"/>
    <property type="match status" value="1"/>
</dbReference>
<comment type="caution">
    <text evidence="8">The sequence shown here is derived from an EMBL/GenBank/DDBJ whole genome shotgun (WGS) entry which is preliminary data.</text>
</comment>
<evidence type="ECO:0000259" key="6">
    <source>
        <dbReference type="Pfam" id="PF03807"/>
    </source>
</evidence>
<evidence type="ECO:0000313" key="9">
    <source>
        <dbReference type="Proteomes" id="UP001156702"/>
    </source>
</evidence>
<dbReference type="InterPro" id="IPR028939">
    <property type="entry name" value="P5C_Rdtase_cat_N"/>
</dbReference>
<dbReference type="EMBL" id="BSOP01000030">
    <property type="protein sequence ID" value="GLR52528.1"/>
    <property type="molecule type" value="Genomic_DNA"/>
</dbReference>
<keyword evidence="9" id="KW-1185">Reference proteome</keyword>
<comment type="pathway">
    <text evidence="4">Amino-acid biosynthesis; L-proline biosynthesis; L-proline from L-glutamate 5-semialdehyde: step 1/1.</text>
</comment>
<evidence type="ECO:0000256" key="4">
    <source>
        <dbReference type="HAMAP-Rule" id="MF_01925"/>
    </source>
</evidence>
<dbReference type="InterPro" id="IPR000304">
    <property type="entry name" value="Pyrroline-COOH_reductase"/>
</dbReference>
<sequence length="278" mass="27942">MDDNTMSGPLLLVGCGNMGRAMLRGWLDAGFICADAVHVVEPAVSLREEAGALGVRTHVSTETLEPGFKAALAIFAVKPQVMAAALPAYRPHVAEGVTVSIAAGIPLASIAAGLGEVAIVRAMPNTPAAIGKGSIVLCANERASAAQIASVTGLLSANGTVHRVESEAAIDAATAISGSGPAYVFHFIECLADAGVNLGLPAPLALALARETVEGAGALAMATGTPPSDLRRQVTSPGGTTEAALTVLMGDEGLRDVMRKAAVAAHRRAVELAGNISA</sequence>
<feature type="domain" description="Pyrroline-5-carboxylate reductase catalytic N-terminal" evidence="6">
    <location>
        <begin position="12"/>
        <end position="104"/>
    </location>
</feature>
<accession>A0ABQ5ZI87</accession>
<comment type="subcellular location">
    <subcellularLocation>
        <location evidence="4">Cytoplasm</location>
    </subcellularLocation>
</comment>
<dbReference type="EC" id="1.5.1.2" evidence="4 5"/>
<keyword evidence="3 4" id="KW-0560">Oxidoreductase</keyword>
<dbReference type="SUPFAM" id="SSF51735">
    <property type="entry name" value="NAD(P)-binding Rossmann-fold domains"/>
    <property type="match status" value="1"/>
</dbReference>
<dbReference type="Pfam" id="PF14748">
    <property type="entry name" value="P5CR_dimer"/>
    <property type="match status" value="1"/>
</dbReference>
<comment type="catalytic activity">
    <reaction evidence="4">
        <text>L-proline + NADP(+) = (S)-1-pyrroline-5-carboxylate + NADPH + 2 H(+)</text>
        <dbReference type="Rhea" id="RHEA:14109"/>
        <dbReference type="ChEBI" id="CHEBI:15378"/>
        <dbReference type="ChEBI" id="CHEBI:17388"/>
        <dbReference type="ChEBI" id="CHEBI:57783"/>
        <dbReference type="ChEBI" id="CHEBI:58349"/>
        <dbReference type="ChEBI" id="CHEBI:60039"/>
        <dbReference type="EC" id="1.5.1.2"/>
    </reaction>
</comment>
<dbReference type="InterPro" id="IPR036291">
    <property type="entry name" value="NAD(P)-bd_dom_sf"/>
</dbReference>
<dbReference type="PANTHER" id="PTHR11645">
    <property type="entry name" value="PYRROLINE-5-CARBOXYLATE REDUCTASE"/>
    <property type="match status" value="1"/>
</dbReference>
<dbReference type="InterPro" id="IPR029036">
    <property type="entry name" value="P5CR_dimer"/>
</dbReference>
<dbReference type="Gene3D" id="3.40.50.720">
    <property type="entry name" value="NAD(P)-binding Rossmann-like Domain"/>
    <property type="match status" value="1"/>
</dbReference>
<evidence type="ECO:0000256" key="5">
    <source>
        <dbReference type="NCBIfam" id="TIGR00112"/>
    </source>
</evidence>
<organism evidence="8 9">
    <name type="scientific">Shinella yambaruensis</name>
    <dbReference type="NCBI Taxonomy" id="415996"/>
    <lineage>
        <taxon>Bacteria</taxon>
        <taxon>Pseudomonadati</taxon>
        <taxon>Pseudomonadota</taxon>
        <taxon>Alphaproteobacteria</taxon>
        <taxon>Hyphomicrobiales</taxon>
        <taxon>Rhizobiaceae</taxon>
        <taxon>Shinella</taxon>
    </lineage>
</organism>
<dbReference type="SUPFAM" id="SSF48179">
    <property type="entry name" value="6-phosphogluconate dehydrogenase C-terminal domain-like"/>
    <property type="match status" value="1"/>
</dbReference>
<name>A0ABQ5ZI87_9HYPH</name>
<dbReference type="Proteomes" id="UP001156702">
    <property type="component" value="Unassembled WGS sequence"/>
</dbReference>
<dbReference type="Gene3D" id="1.10.3730.10">
    <property type="entry name" value="ProC C-terminal domain-like"/>
    <property type="match status" value="1"/>
</dbReference>
<dbReference type="HAMAP" id="MF_01925">
    <property type="entry name" value="P5C_reductase"/>
    <property type="match status" value="1"/>
</dbReference>
<evidence type="ECO:0000256" key="1">
    <source>
        <dbReference type="ARBA" id="ARBA00005525"/>
    </source>
</evidence>
<keyword evidence="4" id="KW-0963">Cytoplasm</keyword>
<keyword evidence="4" id="KW-0028">Amino-acid biosynthesis</keyword>
<dbReference type="NCBIfam" id="TIGR00112">
    <property type="entry name" value="proC"/>
    <property type="match status" value="1"/>
</dbReference>
<evidence type="ECO:0000259" key="7">
    <source>
        <dbReference type="Pfam" id="PF14748"/>
    </source>
</evidence>
<evidence type="ECO:0000256" key="3">
    <source>
        <dbReference type="ARBA" id="ARBA00023002"/>
    </source>
</evidence>
<dbReference type="InterPro" id="IPR008927">
    <property type="entry name" value="6-PGluconate_DH-like_C_sf"/>
</dbReference>